<dbReference type="Gene3D" id="3.40.50.1110">
    <property type="entry name" value="SGNH hydrolase"/>
    <property type="match status" value="1"/>
</dbReference>
<dbReference type="InterPro" id="IPR001087">
    <property type="entry name" value="GDSL"/>
</dbReference>
<gene>
    <name evidence="3" type="ORF">L2764_01785</name>
</gene>
<comment type="caution">
    <text evidence="3">The sequence shown here is derived from an EMBL/GenBank/DDBJ whole genome shotgun (WGS) entry which is preliminary data.</text>
</comment>
<name>A0ABT0L6D1_9GAMM</name>
<dbReference type="PANTHER" id="PTHR45648">
    <property type="entry name" value="GDSL LIPASE/ACYLHYDROLASE FAMILY PROTEIN (AFU_ORTHOLOGUE AFUA_4G14700)"/>
    <property type="match status" value="1"/>
</dbReference>
<accession>A0ABT0L6D1</accession>
<proteinExistence type="predicted"/>
<dbReference type="GO" id="GO:0016787">
    <property type="term" value="F:hydrolase activity"/>
    <property type="evidence" value="ECO:0007669"/>
    <property type="project" value="UniProtKB-KW"/>
</dbReference>
<feature type="signal peptide" evidence="2">
    <location>
        <begin position="1"/>
        <end position="20"/>
    </location>
</feature>
<dbReference type="Proteomes" id="UP001203423">
    <property type="component" value="Unassembled WGS sequence"/>
</dbReference>
<dbReference type="RefSeq" id="WP_248938529.1">
    <property type="nucleotide sequence ID" value="NZ_JAKIKS010000003.1"/>
</dbReference>
<dbReference type="Pfam" id="PF00657">
    <property type="entry name" value="Lipase_GDSL"/>
    <property type="match status" value="1"/>
</dbReference>
<reference evidence="3 4" key="1">
    <citation type="submission" date="2022-01" db="EMBL/GenBank/DDBJ databases">
        <title>Whole genome-based taxonomy of the Shewanellaceae.</title>
        <authorList>
            <person name="Martin-Rodriguez A.J."/>
        </authorList>
    </citation>
    <scope>NUCLEOTIDE SEQUENCE [LARGE SCALE GENOMIC DNA]</scope>
    <source>
        <strain evidence="3 4">DSM 17177</strain>
    </source>
</reference>
<evidence type="ECO:0000313" key="4">
    <source>
        <dbReference type="Proteomes" id="UP001203423"/>
    </source>
</evidence>
<dbReference type="InterPro" id="IPR036514">
    <property type="entry name" value="SGNH_hydro_sf"/>
</dbReference>
<sequence length="419" mass="47693">MNLKTSLYLTLCLFPFYSFAANSTLSNSQINQLQTKETTTYLRCWYRPADSHDDVATDWEWGLNDNGSYYKVKGYWYSSLSWKNMFYTQTSQETLRERCEKTLDTDYTAADITFFAADTRFSYNQTIWTNDISSDNDDKSLVNKIVSFGDSISDTGNLYNASQWLFPNDNSWFLGHFSNGYVWTEYLAQKMGLPQYNWAISGAAGEDQYVILPGVTEQVDSYVQYMQLAENYDPKDSLVTLEFGLNDFVNYNRSVAEVSGDFTEIIEKLIDSGITNMVVLNLPDASHAPQFKYTSAAEAIEVKNKISEYNAFIKNQVANYQAQGYNFVLYDTYNLFEEVIDSPQSYGLSNVTDSCLDINRSASSDYLQTHALRSECTVNGSDSYLFWGVTHPSTKTHSIIAQQIVNSALSSFVFKNQTN</sequence>
<dbReference type="SUPFAM" id="SSF52266">
    <property type="entry name" value="SGNH hydrolase"/>
    <property type="match status" value="1"/>
</dbReference>
<keyword evidence="4" id="KW-1185">Reference proteome</keyword>
<evidence type="ECO:0000256" key="1">
    <source>
        <dbReference type="ARBA" id="ARBA00022801"/>
    </source>
</evidence>
<evidence type="ECO:0000313" key="3">
    <source>
        <dbReference type="EMBL" id="MCL1123243.1"/>
    </source>
</evidence>
<protein>
    <submittedName>
        <fullName evidence="3">SGNH/GDSL hydrolase family protein</fullName>
    </submittedName>
</protein>
<keyword evidence="2" id="KW-0732">Signal</keyword>
<feature type="chain" id="PRO_5045130497" evidence="2">
    <location>
        <begin position="21"/>
        <end position="419"/>
    </location>
</feature>
<organism evidence="3 4">
    <name type="scientific">Shewanella surugensis</name>
    <dbReference type="NCBI Taxonomy" id="212020"/>
    <lineage>
        <taxon>Bacteria</taxon>
        <taxon>Pseudomonadati</taxon>
        <taxon>Pseudomonadota</taxon>
        <taxon>Gammaproteobacteria</taxon>
        <taxon>Alteromonadales</taxon>
        <taxon>Shewanellaceae</taxon>
        <taxon>Shewanella</taxon>
    </lineage>
</organism>
<evidence type="ECO:0000256" key="2">
    <source>
        <dbReference type="SAM" id="SignalP"/>
    </source>
</evidence>
<dbReference type="InterPro" id="IPR051058">
    <property type="entry name" value="GDSL_Est/Lipase"/>
</dbReference>
<dbReference type="PANTHER" id="PTHR45648:SF22">
    <property type="entry name" value="GDSL LIPASE_ACYLHYDROLASE FAMILY PROTEIN (AFU_ORTHOLOGUE AFUA_4G14700)"/>
    <property type="match status" value="1"/>
</dbReference>
<dbReference type="EMBL" id="JAKIKS010000003">
    <property type="protein sequence ID" value="MCL1123243.1"/>
    <property type="molecule type" value="Genomic_DNA"/>
</dbReference>
<dbReference type="CDD" id="cd01846">
    <property type="entry name" value="fatty_acyltransferase_like"/>
    <property type="match status" value="1"/>
</dbReference>
<keyword evidence="1 3" id="KW-0378">Hydrolase</keyword>